<dbReference type="EMBL" id="VFOW01000001">
    <property type="protein sequence ID" value="TQL79112.1"/>
    <property type="molecule type" value="Genomic_DNA"/>
</dbReference>
<comment type="caution">
    <text evidence="4">The sequence shown here is derived from an EMBL/GenBank/DDBJ whole genome shotgun (WGS) entry which is preliminary data.</text>
</comment>
<organism evidence="4 5">
    <name type="scientific">Stackebrandtia endophytica</name>
    <dbReference type="NCBI Taxonomy" id="1496996"/>
    <lineage>
        <taxon>Bacteria</taxon>
        <taxon>Bacillati</taxon>
        <taxon>Actinomycetota</taxon>
        <taxon>Actinomycetes</taxon>
        <taxon>Glycomycetales</taxon>
        <taxon>Glycomycetaceae</taxon>
        <taxon>Stackebrandtia</taxon>
    </lineage>
</organism>
<protein>
    <recommendedName>
        <fullName evidence="6">TIGR01777 family protein</fullName>
    </recommendedName>
</protein>
<evidence type="ECO:0000259" key="2">
    <source>
        <dbReference type="Pfam" id="PF01370"/>
    </source>
</evidence>
<dbReference type="InterPro" id="IPR010099">
    <property type="entry name" value="SDR39U1"/>
</dbReference>
<dbReference type="Proteomes" id="UP000317043">
    <property type="component" value="Unassembled WGS sequence"/>
</dbReference>
<evidence type="ECO:0000259" key="3">
    <source>
        <dbReference type="Pfam" id="PF08338"/>
    </source>
</evidence>
<evidence type="ECO:0000313" key="4">
    <source>
        <dbReference type="EMBL" id="TQL79112.1"/>
    </source>
</evidence>
<dbReference type="PANTHER" id="PTHR11092">
    <property type="entry name" value="SUGAR NUCLEOTIDE EPIMERASE RELATED"/>
    <property type="match status" value="1"/>
</dbReference>
<name>A0A543B2R4_9ACTN</name>
<evidence type="ECO:0008006" key="6">
    <source>
        <dbReference type="Google" id="ProtNLM"/>
    </source>
</evidence>
<dbReference type="NCBIfam" id="TIGR01777">
    <property type="entry name" value="yfcH"/>
    <property type="match status" value="1"/>
</dbReference>
<dbReference type="InterPro" id="IPR013549">
    <property type="entry name" value="DUF1731"/>
</dbReference>
<dbReference type="InterPro" id="IPR036291">
    <property type="entry name" value="NAD(P)-bd_dom_sf"/>
</dbReference>
<feature type="domain" description="DUF1731" evidence="3">
    <location>
        <begin position="248"/>
        <end position="293"/>
    </location>
</feature>
<dbReference type="Pfam" id="PF08338">
    <property type="entry name" value="DUF1731"/>
    <property type="match status" value="1"/>
</dbReference>
<dbReference type="Pfam" id="PF01370">
    <property type="entry name" value="Epimerase"/>
    <property type="match status" value="1"/>
</dbReference>
<dbReference type="FunCoup" id="A0A543B2R4">
    <property type="interactions" value="251"/>
</dbReference>
<feature type="domain" description="NAD-dependent epimerase/dehydratase" evidence="2">
    <location>
        <begin position="6"/>
        <end position="218"/>
    </location>
</feature>
<evidence type="ECO:0000313" key="5">
    <source>
        <dbReference type="Proteomes" id="UP000317043"/>
    </source>
</evidence>
<comment type="similarity">
    <text evidence="1">Belongs to the NAD(P)-dependent epimerase/dehydratase family. SDR39U1 subfamily.</text>
</comment>
<dbReference type="PANTHER" id="PTHR11092:SF0">
    <property type="entry name" value="EPIMERASE FAMILY PROTEIN SDR39U1"/>
    <property type="match status" value="1"/>
</dbReference>
<dbReference type="InterPro" id="IPR001509">
    <property type="entry name" value="Epimerase_deHydtase"/>
</dbReference>
<sequence>MRSMKIVIAGGSGYLGEHLIKRLHGDGSQIVQLVRRASKADHEVSWDPYGDAPIDTALDGADAVVNLGGAGVADRRWTPEYKQLIHTSRVIPTTKLAQAVADSGVPVMLNASAVGWYGDTDGRLVTETQPAADDFLGRNCQDWENATNAATDAGSRVALLRTGHVLSADSEMMKRLVPVFKFGLGGRFGSGKQYFPWISLLDWIEAVRFLLANPVSGPVNLVGPTPATNAELAKTLGSLLHRPAPWIIPGFALRLVVGEAAVELVRGARVDAAVLRDNGFEFKHPTITDALTWAVNSR</sequence>
<dbReference type="AlphaFoldDB" id="A0A543B2R4"/>
<gene>
    <name evidence="4" type="ORF">FB566_4713</name>
</gene>
<evidence type="ECO:0000256" key="1">
    <source>
        <dbReference type="ARBA" id="ARBA00009353"/>
    </source>
</evidence>
<reference evidence="4 5" key="1">
    <citation type="submission" date="2019-06" db="EMBL/GenBank/DDBJ databases">
        <title>Sequencing the genomes of 1000 actinobacteria strains.</title>
        <authorList>
            <person name="Klenk H.-P."/>
        </authorList>
    </citation>
    <scope>NUCLEOTIDE SEQUENCE [LARGE SCALE GENOMIC DNA]</scope>
    <source>
        <strain evidence="4 5">DSM 45928</strain>
    </source>
</reference>
<dbReference type="SUPFAM" id="SSF51735">
    <property type="entry name" value="NAD(P)-binding Rossmann-fold domains"/>
    <property type="match status" value="1"/>
</dbReference>
<dbReference type="InParanoid" id="A0A543B2R4"/>
<accession>A0A543B2R4</accession>
<keyword evidence="5" id="KW-1185">Reference proteome</keyword>
<dbReference type="Gene3D" id="3.40.50.720">
    <property type="entry name" value="NAD(P)-binding Rossmann-like Domain"/>
    <property type="match status" value="1"/>
</dbReference>
<proteinExistence type="inferred from homology"/>